<dbReference type="Gene3D" id="3.40.367.20">
    <property type="match status" value="1"/>
</dbReference>
<keyword evidence="2 3" id="KW-0418">Kinase</keyword>
<dbReference type="Pfam" id="PF02685">
    <property type="entry name" value="Glucokinase"/>
    <property type="match status" value="1"/>
</dbReference>
<dbReference type="Proteomes" id="UP001617427">
    <property type="component" value="Unassembled WGS sequence"/>
</dbReference>
<dbReference type="EMBL" id="JBIUZV010000007">
    <property type="protein sequence ID" value="MFJ3046901.1"/>
    <property type="molecule type" value="Genomic_DNA"/>
</dbReference>
<dbReference type="InterPro" id="IPR050201">
    <property type="entry name" value="Bacterial_glucokinase"/>
</dbReference>
<dbReference type="HAMAP" id="MF_00524">
    <property type="entry name" value="Glucokinase"/>
    <property type="match status" value="1"/>
</dbReference>
<keyword evidence="3" id="KW-0547">Nucleotide-binding</keyword>
<dbReference type="GO" id="GO:0004340">
    <property type="term" value="F:glucokinase activity"/>
    <property type="evidence" value="ECO:0007669"/>
    <property type="project" value="UniProtKB-EC"/>
</dbReference>
<feature type="binding site" evidence="3">
    <location>
        <begin position="26"/>
        <end position="31"/>
    </location>
    <ligand>
        <name>ATP</name>
        <dbReference type="ChEBI" id="CHEBI:30616"/>
    </ligand>
</feature>
<dbReference type="EC" id="2.7.1.2" evidence="3"/>
<comment type="catalytic activity">
    <reaction evidence="3">
        <text>D-glucose + ATP = D-glucose 6-phosphate + ADP + H(+)</text>
        <dbReference type="Rhea" id="RHEA:17825"/>
        <dbReference type="ChEBI" id="CHEBI:4167"/>
        <dbReference type="ChEBI" id="CHEBI:15378"/>
        <dbReference type="ChEBI" id="CHEBI:30616"/>
        <dbReference type="ChEBI" id="CHEBI:61548"/>
        <dbReference type="ChEBI" id="CHEBI:456216"/>
        <dbReference type="EC" id="2.7.1.2"/>
    </reaction>
</comment>
<evidence type="ECO:0000256" key="3">
    <source>
        <dbReference type="HAMAP-Rule" id="MF_00524"/>
    </source>
</evidence>
<keyword evidence="3" id="KW-0963">Cytoplasm</keyword>
<keyword evidence="1 3" id="KW-0808">Transferase</keyword>
<evidence type="ECO:0000313" key="6">
    <source>
        <dbReference type="Proteomes" id="UP001617427"/>
    </source>
</evidence>
<dbReference type="InterPro" id="IPR003836">
    <property type="entry name" value="Glucokinase"/>
</dbReference>
<evidence type="ECO:0000256" key="1">
    <source>
        <dbReference type="ARBA" id="ARBA00022679"/>
    </source>
</evidence>
<evidence type="ECO:0000256" key="2">
    <source>
        <dbReference type="ARBA" id="ARBA00022777"/>
    </source>
</evidence>
<dbReference type="PANTHER" id="PTHR47690">
    <property type="entry name" value="GLUCOKINASE"/>
    <property type="match status" value="1"/>
</dbReference>
<proteinExistence type="inferred from homology"/>
<sequence>MQTGQQNSATSHVGNDEYADGPRLLADIGGTNARFALEPGPNRIEAIKTLPAADYQEFTDAVLAYLQQAGHPPVRHAVVAIANPVQGDQIKMTNHDWAFSIEAARQLLGFDTLLLVNDFTALSMAVPQLKPSDLLQVGGGQAAVGSPIGLVGAGTGLGVGGLVYGGGRWLPLASEGGHVSFSPANPREAAILAYGWRTYEHLSAERLVSGPGLELIHQALLDIEGLPAEELKAEQIVERGLQQGDLHCKETVDIFCSMLGTVAANLAVTLGALGGIYIGGGVVLHLGDYFERSPFRARFENKGRMTALTKKIPTFVITADYPAFIGVSAILGEKLRDKRDA</sequence>
<dbReference type="CDD" id="cd24008">
    <property type="entry name" value="ASKHA_NBD_GLK"/>
    <property type="match status" value="1"/>
</dbReference>
<evidence type="ECO:0000313" key="5">
    <source>
        <dbReference type="EMBL" id="MFJ3046901.1"/>
    </source>
</evidence>
<dbReference type="SUPFAM" id="SSF53067">
    <property type="entry name" value="Actin-like ATPase domain"/>
    <property type="match status" value="1"/>
</dbReference>
<gene>
    <name evidence="3" type="primary">glk</name>
    <name evidence="5" type="ORF">ACIPEN_13810</name>
</gene>
<protein>
    <recommendedName>
        <fullName evidence="3">Glucokinase</fullName>
        <ecNumber evidence="3">2.7.1.2</ecNumber>
    </recommendedName>
    <alternativeName>
        <fullName evidence="3">Glucose kinase</fullName>
    </alternativeName>
</protein>
<keyword evidence="3" id="KW-0067">ATP-binding</keyword>
<keyword evidence="3" id="KW-0324">Glycolysis</keyword>
<keyword evidence="6" id="KW-1185">Reference proteome</keyword>
<dbReference type="Gene3D" id="3.30.420.40">
    <property type="match status" value="1"/>
</dbReference>
<evidence type="ECO:0000256" key="4">
    <source>
        <dbReference type="RuleBase" id="RU004046"/>
    </source>
</evidence>
<comment type="similarity">
    <text evidence="3 4">Belongs to the bacterial glucokinase family.</text>
</comment>
<dbReference type="RefSeq" id="WP_402701239.1">
    <property type="nucleotide sequence ID" value="NZ_JBIUZV010000007.1"/>
</dbReference>
<dbReference type="NCBIfam" id="TIGR00749">
    <property type="entry name" value="glk"/>
    <property type="match status" value="1"/>
</dbReference>
<dbReference type="NCBIfam" id="NF001416">
    <property type="entry name" value="PRK00292.1-3"/>
    <property type="match status" value="1"/>
</dbReference>
<dbReference type="PANTHER" id="PTHR47690:SF1">
    <property type="entry name" value="GLUCOKINASE"/>
    <property type="match status" value="1"/>
</dbReference>
<name>A0ABW8F0S7_9BURK</name>
<comment type="subcellular location">
    <subcellularLocation>
        <location evidence="3">Cytoplasm</location>
    </subcellularLocation>
</comment>
<organism evidence="5 6">
    <name type="scientific">Herbaspirillum chlorophenolicum</name>
    <dbReference type="NCBI Taxonomy" id="211589"/>
    <lineage>
        <taxon>Bacteria</taxon>
        <taxon>Pseudomonadati</taxon>
        <taxon>Pseudomonadota</taxon>
        <taxon>Betaproteobacteria</taxon>
        <taxon>Burkholderiales</taxon>
        <taxon>Oxalobacteraceae</taxon>
        <taxon>Herbaspirillum</taxon>
    </lineage>
</organism>
<dbReference type="InterPro" id="IPR043129">
    <property type="entry name" value="ATPase_NBD"/>
</dbReference>
<comment type="caution">
    <text evidence="5">The sequence shown here is derived from an EMBL/GenBank/DDBJ whole genome shotgun (WGS) entry which is preliminary data.</text>
</comment>
<accession>A0ABW8F0S7</accession>
<reference evidence="5 6" key="1">
    <citation type="submission" date="2024-10" db="EMBL/GenBank/DDBJ databases">
        <title>The Natural Products Discovery Center: Release of the First 8490 Sequenced Strains for Exploring Actinobacteria Biosynthetic Diversity.</title>
        <authorList>
            <person name="Kalkreuter E."/>
            <person name="Kautsar S.A."/>
            <person name="Yang D."/>
            <person name="Bader C.D."/>
            <person name="Teijaro C.N."/>
            <person name="Fluegel L."/>
            <person name="Davis C.M."/>
            <person name="Simpson J.R."/>
            <person name="Lauterbach L."/>
            <person name="Steele A.D."/>
            <person name="Gui C."/>
            <person name="Meng S."/>
            <person name="Li G."/>
            <person name="Viehrig K."/>
            <person name="Ye F."/>
            <person name="Su P."/>
            <person name="Kiefer A.F."/>
            <person name="Nichols A."/>
            <person name="Cepeda A.J."/>
            <person name="Yan W."/>
            <person name="Fan B."/>
            <person name="Jiang Y."/>
            <person name="Adhikari A."/>
            <person name="Zheng C.-J."/>
            <person name="Schuster L."/>
            <person name="Cowan T.M."/>
            <person name="Smanski M.J."/>
            <person name="Chevrette M.G."/>
            <person name="De Carvalho L.P.S."/>
            <person name="Shen B."/>
        </authorList>
    </citation>
    <scope>NUCLEOTIDE SEQUENCE [LARGE SCALE GENOMIC DNA]</scope>
    <source>
        <strain evidence="5 6">NPDC087045</strain>
    </source>
</reference>